<comment type="caution">
    <text evidence="2">The sequence shown here is derived from an EMBL/GenBank/DDBJ whole genome shotgun (WGS) entry which is preliminary data.</text>
</comment>
<organism evidence="2 4">
    <name type="scientific">Didymodactylos carnosus</name>
    <dbReference type="NCBI Taxonomy" id="1234261"/>
    <lineage>
        <taxon>Eukaryota</taxon>
        <taxon>Metazoa</taxon>
        <taxon>Spiralia</taxon>
        <taxon>Gnathifera</taxon>
        <taxon>Rotifera</taxon>
        <taxon>Eurotatoria</taxon>
        <taxon>Bdelloidea</taxon>
        <taxon>Philodinida</taxon>
        <taxon>Philodinidae</taxon>
        <taxon>Didymodactylos</taxon>
    </lineage>
</organism>
<name>A0A815AZL6_9BILA</name>
<proteinExistence type="predicted"/>
<dbReference type="AlphaFoldDB" id="A0A815AZL6"/>
<evidence type="ECO:0000313" key="3">
    <source>
        <dbReference type="EMBL" id="CAF4043020.1"/>
    </source>
</evidence>
<keyword evidence="1" id="KW-0812">Transmembrane</keyword>
<evidence type="ECO:0000256" key="1">
    <source>
        <dbReference type="SAM" id="Phobius"/>
    </source>
</evidence>
<protein>
    <submittedName>
        <fullName evidence="2">Uncharacterized protein</fullName>
    </submittedName>
</protein>
<dbReference type="OrthoDB" id="8446690at2759"/>
<keyword evidence="4" id="KW-1185">Reference proteome</keyword>
<evidence type="ECO:0000313" key="4">
    <source>
        <dbReference type="Proteomes" id="UP000663829"/>
    </source>
</evidence>
<dbReference type="Proteomes" id="UP000663829">
    <property type="component" value="Unassembled WGS sequence"/>
</dbReference>
<gene>
    <name evidence="2" type="ORF">GPM918_LOCUS26719</name>
    <name evidence="3" type="ORF">SRO942_LOCUS26920</name>
</gene>
<accession>A0A815AZL6</accession>
<keyword evidence="1" id="KW-1133">Transmembrane helix</keyword>
<dbReference type="Proteomes" id="UP000681722">
    <property type="component" value="Unassembled WGS sequence"/>
</dbReference>
<dbReference type="EMBL" id="CAJOBC010019702">
    <property type="protein sequence ID" value="CAF4043020.1"/>
    <property type="molecule type" value="Genomic_DNA"/>
</dbReference>
<feature type="transmembrane region" description="Helical" evidence="1">
    <location>
        <begin position="131"/>
        <end position="147"/>
    </location>
</feature>
<reference evidence="2" key="1">
    <citation type="submission" date="2021-02" db="EMBL/GenBank/DDBJ databases">
        <authorList>
            <person name="Nowell W R."/>
        </authorList>
    </citation>
    <scope>NUCLEOTIDE SEQUENCE</scope>
</reference>
<dbReference type="EMBL" id="CAJNOQ010010874">
    <property type="protein sequence ID" value="CAF1263363.1"/>
    <property type="molecule type" value="Genomic_DNA"/>
</dbReference>
<sequence>MRSDRAVTLRAEDFINSSSTTAMSSVPVQFLIHVVNPPVCTEQPEIIGIPTDQSCISVQVGIKFTTQIIAINHCSNESVTISDIATLSFPGVAKSNLVKYNSTVYYKNLTYTAIVPDLGVQVICAMAYDRLILLMFYFIEYIRLFLLL</sequence>
<evidence type="ECO:0000313" key="2">
    <source>
        <dbReference type="EMBL" id="CAF1263363.1"/>
    </source>
</evidence>
<keyword evidence="1" id="KW-0472">Membrane</keyword>